<dbReference type="SUPFAM" id="SSF117281">
    <property type="entry name" value="Kelch motif"/>
    <property type="match status" value="1"/>
</dbReference>
<dbReference type="InterPro" id="IPR015915">
    <property type="entry name" value="Kelch-typ_b-propeller"/>
</dbReference>
<dbReference type="EMBL" id="UYRU01080411">
    <property type="protein sequence ID" value="VDN31011.1"/>
    <property type="molecule type" value="Genomic_DNA"/>
</dbReference>
<evidence type="ECO:0000313" key="2">
    <source>
        <dbReference type="Proteomes" id="UP000281553"/>
    </source>
</evidence>
<sequence>MLFEDFVHILRLPDSLEARAAHCSVAHEEDGRIFVTGGENEFGHEMDLVDYCTLPIGNSAETAESHRFFTWHRAAPMNQKRKYHALACAKGKILAV</sequence>
<organism evidence="1 2">
    <name type="scientific">Dibothriocephalus latus</name>
    <name type="common">Fish tapeworm</name>
    <name type="synonym">Diphyllobothrium latum</name>
    <dbReference type="NCBI Taxonomy" id="60516"/>
    <lineage>
        <taxon>Eukaryota</taxon>
        <taxon>Metazoa</taxon>
        <taxon>Spiralia</taxon>
        <taxon>Lophotrochozoa</taxon>
        <taxon>Platyhelminthes</taxon>
        <taxon>Cestoda</taxon>
        <taxon>Eucestoda</taxon>
        <taxon>Diphyllobothriidea</taxon>
        <taxon>Diphyllobothriidae</taxon>
        <taxon>Dibothriocephalus</taxon>
    </lineage>
</organism>
<reference evidence="1 2" key="1">
    <citation type="submission" date="2018-11" db="EMBL/GenBank/DDBJ databases">
        <authorList>
            <consortium name="Pathogen Informatics"/>
        </authorList>
    </citation>
    <scope>NUCLEOTIDE SEQUENCE [LARGE SCALE GENOMIC DNA]</scope>
</reference>
<dbReference type="AlphaFoldDB" id="A0A3P7NIZ8"/>
<dbReference type="OrthoDB" id="10413661at2759"/>
<keyword evidence="2" id="KW-1185">Reference proteome</keyword>
<evidence type="ECO:0000313" key="1">
    <source>
        <dbReference type="EMBL" id="VDN31011.1"/>
    </source>
</evidence>
<dbReference type="Proteomes" id="UP000281553">
    <property type="component" value="Unassembled WGS sequence"/>
</dbReference>
<protein>
    <submittedName>
        <fullName evidence="1">Uncharacterized protein</fullName>
    </submittedName>
</protein>
<proteinExistence type="predicted"/>
<name>A0A3P7NIZ8_DIBLA</name>
<accession>A0A3P7NIZ8</accession>
<dbReference type="Gene3D" id="2.120.10.80">
    <property type="entry name" value="Kelch-type beta propeller"/>
    <property type="match status" value="1"/>
</dbReference>
<gene>
    <name evidence="1" type="ORF">DILT_LOCUS15664</name>
</gene>